<dbReference type="Pfam" id="PF01585">
    <property type="entry name" value="G-patch"/>
    <property type="match status" value="1"/>
</dbReference>
<sequence>MAAHDSDGEEDFVTYGKPLEQYEEGEQPKRPIPLQEQTVKDEKGRYKRFHGAFTGGFSAGYFNTVGSKEGWTPSTFVSSRQGKSEKHVSRPEDFMDDEDLGEFGIAPKEILTTDDFASKTKDRIREKARELASVTAPIPGATILEDLIAPAKITIGVQLLRQMGWKEGQGVGPRIKRRAQKKAAESNVKTYGCALPPTGSEETEEEEDDYIPENITFAPKDVTPIDFTVKDNVHGLGYRGLNPHEALFGSLNTHMNVFSDASEKTNSLLGDVRQSKGRKVGISGQAFGVGAMEDEDDDIYTVDSLSKYDTVLREEEAGDGLFGWTAPKEYKNKKGPSKEIQYIGKMLEGFCLAAQVPPSKKVYPPPDLPKDYRPVHYFRPVLAENSQNSAVLQAMIQSSSKPSVAPVKEQPSSRHQLNSSQRRDLLGEAPLQGSTSVMELLSEKDRGRIQDVRQNLEEQRTKAQKLAQEALKKRFQASAVEEKDNKLQQSLLDRQMIPEHAGEFRPFERNPEKQKRYENYIRSLHKGQKDALESCLDANMTEWERSREREEFMRSAMLYKPTNSHLSSRFTRGKYEDDSDTVEVPRDEEGDINDKASAVKMKMFGKLTRDKYEWHPDRLLCKRFNIPDPYPGSTIIGLPKVKRDKFSVFNFLTIPETHAPEKSQLTSQDKPKKSSRWDMSAAEEDKKDSVSKFLSVARGKSEGTKAETTTKPTDSPSTAAADVPAQGPSDRTEQDPEEEEKRPPIDLFKAIFADSSDEKSSSSDEESEEDSSSAPNAEAETSKLEAAEPSRVQEPESKILDPPAVSAAKEDLEIMDTEEFGPKLPPAPSSSCPPMSSTYLSGTLNEPTKKQKHKKHKEKHKVKKEHKHKKEKKKKHKKQKHKSKQKCRKTDDKSTDCDDDSSGSPSEAKNTGDITPRELLKRLKNLPIPPSKQ</sequence>
<comment type="similarity">
    <text evidence="1">Belongs to the GPATCH1 family.</text>
</comment>
<feature type="compositionally biased region" description="Polar residues" evidence="2">
    <location>
        <begin position="706"/>
        <end position="718"/>
    </location>
</feature>
<organism evidence="4 5">
    <name type="scientific">Ranitomeya imitator</name>
    <name type="common">mimic poison frog</name>
    <dbReference type="NCBI Taxonomy" id="111125"/>
    <lineage>
        <taxon>Eukaryota</taxon>
        <taxon>Metazoa</taxon>
        <taxon>Chordata</taxon>
        <taxon>Craniata</taxon>
        <taxon>Vertebrata</taxon>
        <taxon>Euteleostomi</taxon>
        <taxon>Amphibia</taxon>
        <taxon>Batrachia</taxon>
        <taxon>Anura</taxon>
        <taxon>Neobatrachia</taxon>
        <taxon>Hyloidea</taxon>
        <taxon>Dendrobatidae</taxon>
        <taxon>Dendrobatinae</taxon>
        <taxon>Ranitomeya</taxon>
    </lineage>
</organism>
<dbReference type="Proteomes" id="UP001176940">
    <property type="component" value="Unassembled WGS sequence"/>
</dbReference>
<evidence type="ECO:0000313" key="5">
    <source>
        <dbReference type="Proteomes" id="UP001176940"/>
    </source>
</evidence>
<dbReference type="Pfam" id="PF26093">
    <property type="entry name" value="HTH_TGH"/>
    <property type="match status" value="1"/>
</dbReference>
<evidence type="ECO:0000259" key="3">
    <source>
        <dbReference type="PROSITE" id="PS50174"/>
    </source>
</evidence>
<dbReference type="EMBL" id="CAUEEQ010040306">
    <property type="protein sequence ID" value="CAJ0955472.1"/>
    <property type="molecule type" value="Genomic_DNA"/>
</dbReference>
<evidence type="ECO:0000313" key="4">
    <source>
        <dbReference type="EMBL" id="CAJ0955472.1"/>
    </source>
</evidence>
<feature type="compositionally biased region" description="Basic residues" evidence="2">
    <location>
        <begin position="850"/>
        <end position="887"/>
    </location>
</feature>
<feature type="region of interest" description="Disordered" evidence="2">
    <location>
        <begin position="74"/>
        <end position="97"/>
    </location>
</feature>
<feature type="region of interest" description="Disordered" evidence="2">
    <location>
        <begin position="401"/>
        <end position="432"/>
    </location>
</feature>
<reference evidence="4" key="1">
    <citation type="submission" date="2023-07" db="EMBL/GenBank/DDBJ databases">
        <authorList>
            <person name="Stuckert A."/>
        </authorList>
    </citation>
    <scope>NUCLEOTIDE SEQUENCE</scope>
</reference>
<feature type="region of interest" description="Disordered" evidence="2">
    <location>
        <begin position="1"/>
        <end position="38"/>
    </location>
</feature>
<feature type="compositionally biased region" description="Basic and acidic residues" evidence="2">
    <location>
        <begin position="780"/>
        <end position="799"/>
    </location>
</feature>
<evidence type="ECO:0000256" key="2">
    <source>
        <dbReference type="SAM" id="MobiDB-lite"/>
    </source>
</evidence>
<comment type="caution">
    <text evidence="4">The sequence shown here is derived from an EMBL/GenBank/DDBJ whole genome shotgun (WGS) entry which is preliminary data.</text>
</comment>
<gene>
    <name evidence="4" type="ORF">RIMI_LOCUS15161844</name>
</gene>
<feature type="compositionally biased region" description="Basic and acidic residues" evidence="2">
    <location>
        <begin position="82"/>
        <end position="93"/>
    </location>
</feature>
<dbReference type="PROSITE" id="PS50174">
    <property type="entry name" value="G_PATCH"/>
    <property type="match status" value="1"/>
</dbReference>
<proteinExistence type="inferred from homology"/>
<evidence type="ECO:0000256" key="1">
    <source>
        <dbReference type="ARBA" id="ARBA00008600"/>
    </source>
</evidence>
<feature type="domain" description="G-patch" evidence="3">
    <location>
        <begin position="152"/>
        <end position="172"/>
    </location>
</feature>
<dbReference type="InterPro" id="IPR000467">
    <property type="entry name" value="G_patch_dom"/>
</dbReference>
<dbReference type="Pfam" id="PF07713">
    <property type="entry name" value="DUF1604"/>
    <property type="match status" value="1"/>
</dbReference>
<name>A0ABN9M324_9NEOB</name>
<dbReference type="PANTHER" id="PTHR13384:SF19">
    <property type="entry name" value="G PATCH DOMAIN-CONTAINING PROTEIN 1"/>
    <property type="match status" value="1"/>
</dbReference>
<feature type="compositionally biased region" description="Basic and acidic residues" evidence="2">
    <location>
        <begin position="730"/>
        <end position="744"/>
    </location>
</feature>
<protein>
    <recommendedName>
        <fullName evidence="3">G-patch domain-containing protein</fullName>
    </recommendedName>
</protein>
<accession>A0ABN9M324</accession>
<feature type="region of interest" description="Disordered" evidence="2">
    <location>
        <begin position="660"/>
        <end position="933"/>
    </location>
</feature>
<dbReference type="PANTHER" id="PTHR13384">
    <property type="entry name" value="G PATCH DOMAIN-CONTAINING PROTEIN 1"/>
    <property type="match status" value="1"/>
</dbReference>
<keyword evidence="5" id="KW-1185">Reference proteome</keyword>
<dbReference type="InterPro" id="IPR011666">
    <property type="entry name" value="DUF1604"/>
</dbReference>